<evidence type="ECO:0000313" key="1">
    <source>
        <dbReference type="EMBL" id="SNS51115.1"/>
    </source>
</evidence>
<dbReference type="Proteomes" id="UP000198480">
    <property type="component" value="Unassembled WGS sequence"/>
</dbReference>
<evidence type="ECO:0000313" key="2">
    <source>
        <dbReference type="Proteomes" id="UP000198480"/>
    </source>
</evidence>
<proteinExistence type="predicted"/>
<organism evidence="1 2">
    <name type="scientific">Belliella buryatensis</name>
    <dbReference type="NCBI Taxonomy" id="1500549"/>
    <lineage>
        <taxon>Bacteria</taxon>
        <taxon>Pseudomonadati</taxon>
        <taxon>Bacteroidota</taxon>
        <taxon>Cytophagia</taxon>
        <taxon>Cytophagales</taxon>
        <taxon>Cyclobacteriaceae</taxon>
        <taxon>Belliella</taxon>
    </lineage>
</organism>
<keyword evidence="2" id="KW-1185">Reference proteome</keyword>
<dbReference type="EMBL" id="FZOK01000011">
    <property type="protein sequence ID" value="SNS51115.1"/>
    <property type="molecule type" value="Genomic_DNA"/>
</dbReference>
<protein>
    <submittedName>
        <fullName evidence="1">Uncharacterized protein</fullName>
    </submittedName>
</protein>
<gene>
    <name evidence="1" type="ORF">SAMN06295967_11181</name>
</gene>
<dbReference type="AlphaFoldDB" id="A0A239F2R6"/>
<sequence>MLGELQLALNDLARHKISKITPKVQNFSVYFKFFIML</sequence>
<name>A0A239F2R6_9BACT</name>
<accession>A0A239F2R6</accession>
<reference evidence="2" key="1">
    <citation type="submission" date="2017-06" db="EMBL/GenBank/DDBJ databases">
        <authorList>
            <person name="Varghese N."/>
            <person name="Submissions S."/>
        </authorList>
    </citation>
    <scope>NUCLEOTIDE SEQUENCE [LARGE SCALE GENOMIC DNA]</scope>
    <source>
        <strain evidence="2">5C</strain>
    </source>
</reference>